<accession>A0A3Q7Y9Q7</accession>
<dbReference type="AlphaFoldDB" id="A0A3Q7Y9Q7"/>
<dbReference type="GeneID" id="101491140"/>
<dbReference type="RefSeq" id="XP_027189016.1">
    <property type="nucleotide sequence ID" value="XM_027333215.1"/>
</dbReference>
<dbReference type="RefSeq" id="XP_027189013.1">
    <property type="nucleotide sequence ID" value="XM_027333212.1"/>
</dbReference>
<dbReference type="RefSeq" id="XP_027189014.1">
    <property type="nucleotide sequence ID" value="XM_027333213.1"/>
</dbReference>
<dbReference type="RefSeq" id="XP_027189017.1">
    <property type="nucleotide sequence ID" value="XM_027333216.1"/>
</dbReference>
<keyword evidence="1" id="KW-0472">Membrane</keyword>
<reference evidence="2" key="1">
    <citation type="journal article" date="2013" name="Nat. Biotechnol.">
        <title>Draft genome sequence of chickpea (Cicer arietinum) provides a resource for trait improvement.</title>
        <authorList>
            <person name="Varshney R.K."/>
            <person name="Song C."/>
            <person name="Saxena R.K."/>
            <person name="Azam S."/>
            <person name="Yu S."/>
            <person name="Sharpe A.G."/>
            <person name="Cannon S."/>
            <person name="Baek J."/>
            <person name="Rosen B.D."/>
            <person name="Tar'an B."/>
            <person name="Millan T."/>
            <person name="Zhang X."/>
            <person name="Ramsay L.D."/>
            <person name="Iwata A."/>
            <person name="Wang Y."/>
            <person name="Nelson W."/>
            <person name="Farmer A.D."/>
            <person name="Gaur P.M."/>
            <person name="Soderlund C."/>
            <person name="Penmetsa R.V."/>
            <person name="Xu C."/>
            <person name="Bharti A.K."/>
            <person name="He W."/>
            <person name="Winter P."/>
            <person name="Zhao S."/>
            <person name="Hane J.K."/>
            <person name="Carrasquilla-Garcia N."/>
            <person name="Condie J.A."/>
            <person name="Upadhyaya H.D."/>
            <person name="Luo M.C."/>
            <person name="Thudi M."/>
            <person name="Gowda C.L."/>
            <person name="Singh N.P."/>
            <person name="Lichtenzveig J."/>
            <person name="Gali K.K."/>
            <person name="Rubio J."/>
            <person name="Nadarajan N."/>
            <person name="Dolezel J."/>
            <person name="Bansal K.C."/>
            <person name="Xu X."/>
            <person name="Edwards D."/>
            <person name="Zhang G."/>
            <person name="Kahl G."/>
            <person name="Gil J."/>
            <person name="Singh K.B."/>
            <person name="Datta S.K."/>
            <person name="Jackson S.A."/>
            <person name="Wang J."/>
            <person name="Cook D.R."/>
        </authorList>
    </citation>
    <scope>NUCLEOTIDE SEQUENCE [LARGE SCALE GENOMIC DNA]</scope>
    <source>
        <strain evidence="2">cv. CDC Frontier</strain>
    </source>
</reference>
<keyword evidence="1" id="KW-0812">Transmembrane</keyword>
<dbReference type="RefSeq" id="XP_073222960.1">
    <property type="nucleotide sequence ID" value="XM_073366859.1"/>
</dbReference>
<feature type="transmembrane region" description="Helical" evidence="1">
    <location>
        <begin position="185"/>
        <end position="207"/>
    </location>
</feature>
<dbReference type="STRING" id="3827.A0A3Q7Y9Q7"/>
<evidence type="ECO:0000313" key="5">
    <source>
        <dbReference type="RefSeq" id="XP_027189013.1"/>
    </source>
</evidence>
<evidence type="ECO:0000313" key="3">
    <source>
        <dbReference type="RefSeq" id="XP_027189011.1"/>
    </source>
</evidence>
<keyword evidence="2" id="KW-1185">Reference proteome</keyword>
<proteinExistence type="predicted"/>
<evidence type="ECO:0000256" key="1">
    <source>
        <dbReference type="SAM" id="Phobius"/>
    </source>
</evidence>
<dbReference type="InterPro" id="IPR036915">
    <property type="entry name" value="Cyclin-like_sf"/>
</dbReference>
<dbReference type="OrthoDB" id="1923367at2759"/>
<reference evidence="3 4" key="2">
    <citation type="submission" date="2025-04" db="UniProtKB">
        <authorList>
            <consortium name="RefSeq"/>
        </authorList>
    </citation>
    <scope>IDENTIFICATION</scope>
    <source>
        <tissue evidence="3 4">Etiolated seedlings</tissue>
    </source>
</reference>
<evidence type="ECO:0000313" key="2">
    <source>
        <dbReference type="Proteomes" id="UP000087171"/>
    </source>
</evidence>
<organism evidence="2 4">
    <name type="scientific">Cicer arietinum</name>
    <name type="common">Chickpea</name>
    <name type="synonym">Garbanzo</name>
    <dbReference type="NCBI Taxonomy" id="3827"/>
    <lineage>
        <taxon>Eukaryota</taxon>
        <taxon>Viridiplantae</taxon>
        <taxon>Streptophyta</taxon>
        <taxon>Embryophyta</taxon>
        <taxon>Tracheophyta</taxon>
        <taxon>Spermatophyta</taxon>
        <taxon>Magnoliopsida</taxon>
        <taxon>eudicotyledons</taxon>
        <taxon>Gunneridae</taxon>
        <taxon>Pentapetalae</taxon>
        <taxon>rosids</taxon>
        <taxon>fabids</taxon>
        <taxon>Fabales</taxon>
        <taxon>Fabaceae</taxon>
        <taxon>Papilionoideae</taxon>
        <taxon>50 kb inversion clade</taxon>
        <taxon>NPAAA clade</taxon>
        <taxon>Hologalegina</taxon>
        <taxon>IRL clade</taxon>
        <taxon>Cicereae</taxon>
        <taxon>Cicer</taxon>
    </lineage>
</organism>
<sequence length="267" mass="30492">MISSCSRLNTIEFLIKSSQHLQVSPIVKYSAFSFFADRFLPSLPPFIKGASSLNWLLQPVTESTLQLFVLISIWISSKIHDSKPLSVASLKFLADNSINEQHFTNRNFLEAVCKQIHWEVLFMQVLNFEIGTANIAFSFLDELWIQIKGVAKVGELINFEACMEIMDLLYEKEETAFLYRSPHSLAASILVISTFHIAISMLQIILYKILLLESCHILLQVVSYVMTVPKQKWEFPVLAWVNFAASCKEEDIIKMATEILKHVLEPC</sequence>
<dbReference type="RefSeq" id="XP_027189011.1">
    <property type="nucleotide sequence ID" value="XM_027333210.1"/>
</dbReference>
<dbReference type="RefSeq" id="XP_027189012.1">
    <property type="nucleotide sequence ID" value="XM_027333211.1"/>
</dbReference>
<dbReference type="Gene3D" id="1.10.472.10">
    <property type="entry name" value="Cyclin-like"/>
    <property type="match status" value="1"/>
</dbReference>
<evidence type="ECO:0000313" key="7">
    <source>
        <dbReference type="RefSeq" id="XP_027189016.1"/>
    </source>
</evidence>
<keyword evidence="1" id="KW-1133">Transmembrane helix</keyword>
<evidence type="ECO:0000313" key="4">
    <source>
        <dbReference type="RefSeq" id="XP_027189012.1"/>
    </source>
</evidence>
<dbReference type="Proteomes" id="UP000087171">
    <property type="component" value="Chromosome Ca4"/>
</dbReference>
<name>A0A3Q7Y9Q7_CICAR</name>
<gene>
    <name evidence="3 4 5 6 7 8" type="primary">LOC101491140</name>
</gene>
<evidence type="ECO:0000313" key="6">
    <source>
        <dbReference type="RefSeq" id="XP_027189014.1"/>
    </source>
</evidence>
<evidence type="ECO:0000313" key="8">
    <source>
        <dbReference type="RefSeq" id="XP_027189017.1"/>
    </source>
</evidence>
<protein>
    <submittedName>
        <fullName evidence="3 4">Cyclin-J18 isoform X1</fullName>
    </submittedName>
</protein>
<dbReference type="KEGG" id="cam:101491140"/>
<dbReference type="SUPFAM" id="SSF47954">
    <property type="entry name" value="Cyclin-like"/>
    <property type="match status" value="1"/>
</dbReference>